<organism evidence="2 3">
    <name type="scientific">Nocardia xishanensis</name>
    <dbReference type="NCBI Taxonomy" id="238964"/>
    <lineage>
        <taxon>Bacteria</taxon>
        <taxon>Bacillati</taxon>
        <taxon>Actinomycetota</taxon>
        <taxon>Actinomycetes</taxon>
        <taxon>Mycobacteriales</taxon>
        <taxon>Nocardiaceae</taxon>
        <taxon>Nocardia</taxon>
    </lineage>
</organism>
<comment type="caution">
    <text evidence="2">The sequence shown here is derived from an EMBL/GenBank/DDBJ whole genome shotgun (WGS) entry which is preliminary data.</text>
</comment>
<dbReference type="Pfam" id="PF24071">
    <property type="entry name" value="Phage_zn_bind_3"/>
    <property type="match status" value="1"/>
</dbReference>
<dbReference type="RefSeq" id="WP_068061590.1">
    <property type="nucleotide sequence ID" value="NZ_JBEYCD010000006.1"/>
</dbReference>
<reference evidence="2 3" key="1">
    <citation type="submission" date="2024-10" db="EMBL/GenBank/DDBJ databases">
        <title>The Natural Products Discovery Center: Release of the First 8490 Sequenced Strains for Exploring Actinobacteria Biosynthetic Diversity.</title>
        <authorList>
            <person name="Kalkreuter E."/>
            <person name="Kautsar S.A."/>
            <person name="Yang D."/>
            <person name="Bader C.D."/>
            <person name="Teijaro C.N."/>
            <person name="Fluegel L."/>
            <person name="Davis C.M."/>
            <person name="Simpson J.R."/>
            <person name="Lauterbach L."/>
            <person name="Steele A.D."/>
            <person name="Gui C."/>
            <person name="Meng S."/>
            <person name="Li G."/>
            <person name="Viehrig K."/>
            <person name="Ye F."/>
            <person name="Su P."/>
            <person name="Kiefer A.F."/>
            <person name="Nichols A."/>
            <person name="Cepeda A.J."/>
            <person name="Yan W."/>
            <person name="Fan B."/>
            <person name="Jiang Y."/>
            <person name="Adhikari A."/>
            <person name="Zheng C.-J."/>
            <person name="Schuster L."/>
            <person name="Cowan T.M."/>
            <person name="Smanski M.J."/>
            <person name="Chevrette M.G."/>
            <person name="De Carvalho L.P.S."/>
            <person name="Shen B."/>
        </authorList>
    </citation>
    <scope>NUCLEOTIDE SEQUENCE [LARGE SCALE GENOMIC DNA]</scope>
    <source>
        <strain evidence="2 3">NPDC019275</strain>
    </source>
</reference>
<evidence type="ECO:0000259" key="1">
    <source>
        <dbReference type="Pfam" id="PF24071"/>
    </source>
</evidence>
<evidence type="ECO:0000313" key="3">
    <source>
        <dbReference type="Proteomes" id="UP001611415"/>
    </source>
</evidence>
<proteinExistence type="predicted"/>
<name>A0ABW7WZS1_9NOCA</name>
<evidence type="ECO:0000313" key="2">
    <source>
        <dbReference type="EMBL" id="MFI2474353.1"/>
    </source>
</evidence>
<sequence length="83" mass="9318">MKTKSAETVKCRGCESWWPLSAHNVCHCSQCHQTFTGEKAANLHLVVDYRHKPHVVCRTPQSVGLVDAAREYPCWGLPEKVLG</sequence>
<dbReference type="InterPro" id="IPR058158">
    <property type="entry name" value="Phage_zn-bd_3"/>
</dbReference>
<accession>A0ABW7WZS1</accession>
<dbReference type="EMBL" id="JBIRYO010000007">
    <property type="protein sequence ID" value="MFI2474353.1"/>
    <property type="molecule type" value="Genomic_DNA"/>
</dbReference>
<dbReference type="Proteomes" id="UP001611415">
    <property type="component" value="Unassembled WGS sequence"/>
</dbReference>
<protein>
    <recommendedName>
        <fullName evidence="1">Phage FDXHR zinc binding domain-containing protein</fullName>
    </recommendedName>
</protein>
<gene>
    <name evidence="2" type="ORF">ACH49W_13345</name>
</gene>
<feature type="domain" description="Phage FDXHR zinc binding" evidence="1">
    <location>
        <begin position="9"/>
        <end position="63"/>
    </location>
</feature>
<keyword evidence="3" id="KW-1185">Reference proteome</keyword>